<feature type="binding site" evidence="2">
    <location>
        <position position="339"/>
    </location>
    <ligand>
        <name>Zn(2+)</name>
        <dbReference type="ChEBI" id="CHEBI:29105"/>
        <note>catalytic</note>
    </ligand>
</feature>
<name>A0A1M5ST79_9FLAO</name>
<dbReference type="OrthoDB" id="100605at2"/>
<dbReference type="InterPro" id="IPR034015">
    <property type="entry name" value="M1_LTA4H"/>
</dbReference>
<feature type="domain" description="Peptidase M1 membrane alanine aminopeptidase" evidence="4">
    <location>
        <begin position="268"/>
        <end position="470"/>
    </location>
</feature>
<accession>A0A1M5ST79</accession>
<protein>
    <submittedName>
        <fullName evidence="5">Peptidase family M1</fullName>
    </submittedName>
</protein>
<dbReference type="SUPFAM" id="SSF55486">
    <property type="entry name" value="Metalloproteases ('zincins'), catalytic domain"/>
    <property type="match status" value="1"/>
</dbReference>
<dbReference type="AlphaFoldDB" id="A0A1M5ST79"/>
<gene>
    <name evidence="5" type="ORF">SAMN05444148_1962</name>
</gene>
<dbReference type="SUPFAM" id="SSF63737">
    <property type="entry name" value="Leukotriene A4 hydrolase N-terminal domain"/>
    <property type="match status" value="1"/>
</dbReference>
<sequence length="544" mass="63295">MKKILLALLIIIPCLSTSQGLLSKKETFTRQDTLRGSITPERAWWDLTYYHLDVEVKPEEKFISGKNTINYRVLKAKPELQIDLQAPMKITKVIQDGDELEFRTEGNAHFIKVESEQPVGAIKSITIYYEGYPREAKRAPWDGGFSWKKDANGKHFIATSNQGLGASVWWPNKDHMYDEVDSMLISVTNPKGLTNVSNGRLRKLEDLGNKVKSHWFVNNPINNYGVNINIGDYVNSSETYQGEKGELDMDYWVLKDNLEKAKEHFKDAPKMMKAFEHWFGPYPFYEDSFKLVEVPYLGMEHQSSVTYGNQYKKGYLGNDLSGTGWGLKFDFIIIHEAGHEWFANNITYKDAADMWIHEGFTAYSENLFLDYYYGKEASADYVIGTRANIRNDRPVIGQYNVNNEGSGDMYYKGANMLHTLRQLIEDDEKWREILRGLNKEFYHQTVTTAQIESYISNKTKKDLSAFFNQYLRDTRIPTLEYLIEDNQLKYRYVNIVKDFDMPIEVKIDGKTQWLFPNSEWKTMAIENDDFIVDRDYYINVSKVK</sequence>
<proteinExistence type="predicted"/>
<feature type="active site" description="Proton donor" evidence="1">
    <location>
        <position position="410"/>
    </location>
</feature>
<dbReference type="PANTHER" id="PTHR45726:SF3">
    <property type="entry name" value="LEUKOTRIENE A-4 HYDROLASE"/>
    <property type="match status" value="1"/>
</dbReference>
<keyword evidence="2" id="KW-0479">Metal-binding</keyword>
<feature type="signal peptide" evidence="3">
    <location>
        <begin position="1"/>
        <end position="18"/>
    </location>
</feature>
<dbReference type="GO" id="GO:0008237">
    <property type="term" value="F:metallopeptidase activity"/>
    <property type="evidence" value="ECO:0007669"/>
    <property type="project" value="InterPro"/>
</dbReference>
<dbReference type="STRING" id="1089305.SAMN05444148_1962"/>
<dbReference type="InterPro" id="IPR027268">
    <property type="entry name" value="Peptidase_M4/M1_CTD_sf"/>
</dbReference>
<feature type="chain" id="PRO_5012477473" evidence="3">
    <location>
        <begin position="19"/>
        <end position="544"/>
    </location>
</feature>
<feature type="active site" description="Proton acceptor" evidence="1">
    <location>
        <position position="336"/>
    </location>
</feature>
<dbReference type="Gene3D" id="1.10.390.10">
    <property type="entry name" value="Neutral Protease Domain 2"/>
    <property type="match status" value="1"/>
</dbReference>
<dbReference type="Proteomes" id="UP000184522">
    <property type="component" value="Unassembled WGS sequence"/>
</dbReference>
<evidence type="ECO:0000256" key="3">
    <source>
        <dbReference type="SAM" id="SignalP"/>
    </source>
</evidence>
<feature type="binding site" evidence="2">
    <location>
        <position position="335"/>
    </location>
    <ligand>
        <name>Zn(2+)</name>
        <dbReference type="ChEBI" id="CHEBI:29105"/>
        <note>catalytic</note>
    </ligand>
</feature>
<evidence type="ECO:0000256" key="2">
    <source>
        <dbReference type="PIRSR" id="PIRSR634015-3"/>
    </source>
</evidence>
<dbReference type="Gene3D" id="2.60.40.1730">
    <property type="entry name" value="tricorn interacting facor f3 domain"/>
    <property type="match status" value="1"/>
</dbReference>
<dbReference type="EMBL" id="FQWS01000002">
    <property type="protein sequence ID" value="SHH41696.1"/>
    <property type="molecule type" value="Genomic_DNA"/>
</dbReference>
<dbReference type="InterPro" id="IPR014782">
    <property type="entry name" value="Peptidase_M1_dom"/>
</dbReference>
<keyword evidence="6" id="KW-1185">Reference proteome</keyword>
<dbReference type="Pfam" id="PF01433">
    <property type="entry name" value="Peptidase_M1"/>
    <property type="match status" value="1"/>
</dbReference>
<reference evidence="6" key="1">
    <citation type="submission" date="2016-11" db="EMBL/GenBank/DDBJ databases">
        <authorList>
            <person name="Varghese N."/>
            <person name="Submissions S."/>
        </authorList>
    </citation>
    <scope>NUCLEOTIDE SEQUENCE [LARGE SCALE GENOMIC DNA]</scope>
    <source>
        <strain evidence="6">DSM 25330</strain>
    </source>
</reference>
<evidence type="ECO:0000313" key="5">
    <source>
        <dbReference type="EMBL" id="SHH41696.1"/>
    </source>
</evidence>
<evidence type="ECO:0000256" key="1">
    <source>
        <dbReference type="PIRSR" id="PIRSR634015-1"/>
    </source>
</evidence>
<evidence type="ECO:0000259" key="4">
    <source>
        <dbReference type="Pfam" id="PF01433"/>
    </source>
</evidence>
<organism evidence="5 6">
    <name type="scientific">Winogradskyella jejuensis</name>
    <dbReference type="NCBI Taxonomy" id="1089305"/>
    <lineage>
        <taxon>Bacteria</taxon>
        <taxon>Pseudomonadati</taxon>
        <taxon>Bacteroidota</taxon>
        <taxon>Flavobacteriia</taxon>
        <taxon>Flavobacteriales</taxon>
        <taxon>Flavobacteriaceae</taxon>
        <taxon>Winogradskyella</taxon>
    </lineage>
</organism>
<comment type="cofactor">
    <cofactor evidence="2">
        <name>Zn(2+)</name>
        <dbReference type="ChEBI" id="CHEBI:29105"/>
    </cofactor>
    <text evidence="2">Binds 1 zinc ion per subunit.</text>
</comment>
<dbReference type="RefSeq" id="WP_073085947.1">
    <property type="nucleotide sequence ID" value="NZ_FQWS01000002.1"/>
</dbReference>
<dbReference type="InterPro" id="IPR042097">
    <property type="entry name" value="Aminopeptidase_N-like_N_sf"/>
</dbReference>
<keyword evidence="3" id="KW-0732">Signal</keyword>
<evidence type="ECO:0000313" key="6">
    <source>
        <dbReference type="Proteomes" id="UP000184522"/>
    </source>
</evidence>
<keyword evidence="2" id="KW-0862">Zinc</keyword>
<feature type="binding site" evidence="2">
    <location>
        <position position="358"/>
    </location>
    <ligand>
        <name>Zn(2+)</name>
        <dbReference type="ChEBI" id="CHEBI:29105"/>
        <note>catalytic</note>
    </ligand>
</feature>
<dbReference type="PANTHER" id="PTHR45726">
    <property type="entry name" value="LEUKOTRIENE A-4 HYDROLASE"/>
    <property type="match status" value="1"/>
</dbReference>
<dbReference type="CDD" id="cd09603">
    <property type="entry name" value="M1_APN_like"/>
    <property type="match status" value="1"/>
</dbReference>
<dbReference type="GO" id="GO:0008270">
    <property type="term" value="F:zinc ion binding"/>
    <property type="evidence" value="ECO:0007669"/>
    <property type="project" value="InterPro"/>
</dbReference>